<dbReference type="PANTHER" id="PTHR30146:SF109">
    <property type="entry name" value="HTH-TYPE TRANSCRIPTIONAL REGULATOR GALS"/>
    <property type="match status" value="1"/>
</dbReference>
<dbReference type="InterPro" id="IPR028082">
    <property type="entry name" value="Peripla_BP_I"/>
</dbReference>
<keyword evidence="2 5" id="KW-0238">DNA-binding</keyword>
<evidence type="ECO:0000256" key="3">
    <source>
        <dbReference type="ARBA" id="ARBA00023163"/>
    </source>
</evidence>
<dbReference type="EMBL" id="JBHSML010000014">
    <property type="protein sequence ID" value="MFC5518783.1"/>
    <property type="molecule type" value="Genomic_DNA"/>
</dbReference>
<keyword evidence="6" id="KW-1185">Reference proteome</keyword>
<keyword evidence="3" id="KW-0804">Transcription</keyword>
<dbReference type="Pfam" id="PF13377">
    <property type="entry name" value="Peripla_BP_3"/>
    <property type="match status" value="1"/>
</dbReference>
<dbReference type="PANTHER" id="PTHR30146">
    <property type="entry name" value="LACI-RELATED TRANSCRIPTIONAL REPRESSOR"/>
    <property type="match status" value="1"/>
</dbReference>
<dbReference type="GO" id="GO:0003677">
    <property type="term" value="F:DNA binding"/>
    <property type="evidence" value="ECO:0007669"/>
    <property type="project" value="UniProtKB-KW"/>
</dbReference>
<dbReference type="PROSITE" id="PS00356">
    <property type="entry name" value="HTH_LACI_1"/>
    <property type="match status" value="1"/>
</dbReference>
<dbReference type="PROSITE" id="PS50932">
    <property type="entry name" value="HTH_LACI_2"/>
    <property type="match status" value="1"/>
</dbReference>
<reference evidence="6" key="1">
    <citation type="journal article" date="2019" name="Int. J. Syst. Evol. Microbiol.">
        <title>The Global Catalogue of Microorganisms (GCM) 10K type strain sequencing project: providing services to taxonomists for standard genome sequencing and annotation.</title>
        <authorList>
            <consortium name="The Broad Institute Genomics Platform"/>
            <consortium name="The Broad Institute Genome Sequencing Center for Infectious Disease"/>
            <person name="Wu L."/>
            <person name="Ma J."/>
        </authorList>
    </citation>
    <scope>NUCLEOTIDE SEQUENCE [LARGE SCALE GENOMIC DNA]</scope>
    <source>
        <strain evidence="6">KACC 12633</strain>
    </source>
</reference>
<dbReference type="InterPro" id="IPR046335">
    <property type="entry name" value="LacI/GalR-like_sensor"/>
</dbReference>
<evidence type="ECO:0000256" key="2">
    <source>
        <dbReference type="ARBA" id="ARBA00023125"/>
    </source>
</evidence>
<dbReference type="Gene3D" id="3.40.50.2300">
    <property type="match status" value="2"/>
</dbReference>
<name>A0ABW0Q347_9HYPH</name>
<proteinExistence type="predicted"/>
<accession>A0ABW0Q347</accession>
<evidence type="ECO:0000256" key="1">
    <source>
        <dbReference type="ARBA" id="ARBA00023015"/>
    </source>
</evidence>
<dbReference type="InterPro" id="IPR000843">
    <property type="entry name" value="HTH_LacI"/>
</dbReference>
<organism evidence="5 6">
    <name type="scientific">Kaistia terrae</name>
    <dbReference type="NCBI Taxonomy" id="537017"/>
    <lineage>
        <taxon>Bacteria</taxon>
        <taxon>Pseudomonadati</taxon>
        <taxon>Pseudomonadota</taxon>
        <taxon>Alphaproteobacteria</taxon>
        <taxon>Hyphomicrobiales</taxon>
        <taxon>Kaistiaceae</taxon>
        <taxon>Kaistia</taxon>
    </lineage>
</organism>
<dbReference type="CDD" id="cd06267">
    <property type="entry name" value="PBP1_LacI_sugar_binding-like"/>
    <property type="match status" value="1"/>
</dbReference>
<evidence type="ECO:0000313" key="5">
    <source>
        <dbReference type="EMBL" id="MFC5518783.1"/>
    </source>
</evidence>
<dbReference type="RefSeq" id="WP_266344456.1">
    <property type="nucleotide sequence ID" value="NZ_JAPKNH010000005.1"/>
</dbReference>
<dbReference type="CDD" id="cd01392">
    <property type="entry name" value="HTH_LacI"/>
    <property type="match status" value="1"/>
</dbReference>
<sequence length="357" mass="38930">MKPSTLLEVAQRAGVSTATVARVLKAKGYVSDVARSRVEAAIKATGYRPNAVARGLRQQRSFTVGHMLTAITANPFFVNVAHWAEEEALAEGYKTFLFNHNGSAERERLGVERFIERRVDAVLFTNAIDRHNVQLLTEAAIPVIQLERAATIEAPSIRVDNLSGALEAIAHLVQFGHRRIAFIGGDPDLINRGDRHFTSVEEERLAGYREGLRQASIPIDENLIRLGRYYHIEDGGSGIEGYRHVKALLALPERPTAIFATCDILAAGALQGIYEEGLRVPQDLSIIGFDDTLAANLAPQLTTVAQPMEDLGRLGFRTALDAIEGRTVAMTTVLPTRLVVRRSAGAAPHLKSLSDGN</sequence>
<gene>
    <name evidence="5" type="ORF">ACFPP9_23610</name>
</gene>
<evidence type="ECO:0000313" key="6">
    <source>
        <dbReference type="Proteomes" id="UP001596150"/>
    </source>
</evidence>
<evidence type="ECO:0000259" key="4">
    <source>
        <dbReference type="PROSITE" id="PS50932"/>
    </source>
</evidence>
<protein>
    <submittedName>
        <fullName evidence="5">LacI family DNA-binding transcriptional regulator</fullName>
    </submittedName>
</protein>
<dbReference type="InterPro" id="IPR010982">
    <property type="entry name" value="Lambda_DNA-bd_dom_sf"/>
</dbReference>
<dbReference type="SUPFAM" id="SSF53822">
    <property type="entry name" value="Periplasmic binding protein-like I"/>
    <property type="match status" value="1"/>
</dbReference>
<dbReference type="Pfam" id="PF00356">
    <property type="entry name" value="LacI"/>
    <property type="match status" value="1"/>
</dbReference>
<comment type="caution">
    <text evidence="5">The sequence shown here is derived from an EMBL/GenBank/DDBJ whole genome shotgun (WGS) entry which is preliminary data.</text>
</comment>
<feature type="domain" description="HTH lacI-type" evidence="4">
    <location>
        <begin position="4"/>
        <end position="58"/>
    </location>
</feature>
<dbReference type="Gene3D" id="1.10.260.40">
    <property type="entry name" value="lambda repressor-like DNA-binding domains"/>
    <property type="match status" value="1"/>
</dbReference>
<dbReference type="SUPFAM" id="SSF47413">
    <property type="entry name" value="lambda repressor-like DNA-binding domains"/>
    <property type="match status" value="1"/>
</dbReference>
<dbReference type="SMART" id="SM00354">
    <property type="entry name" value="HTH_LACI"/>
    <property type="match status" value="1"/>
</dbReference>
<dbReference type="Proteomes" id="UP001596150">
    <property type="component" value="Unassembled WGS sequence"/>
</dbReference>
<keyword evidence="1" id="KW-0805">Transcription regulation</keyword>